<dbReference type="Pfam" id="PF13639">
    <property type="entry name" value="zf-RING_2"/>
    <property type="match status" value="1"/>
</dbReference>
<dbReference type="PANTHER" id="PTHR46913:SF1">
    <property type="entry name" value="RING-H2 FINGER PROTEIN ATL16"/>
    <property type="match status" value="1"/>
</dbReference>
<reference evidence="12 13" key="2">
    <citation type="journal article" date="2011" name="Mol. Biol. Evol.">
        <title>Unity in variety--the pan-genome of the Chlamydiae.</title>
        <authorList>
            <person name="Collingro A."/>
            <person name="Tischler P."/>
            <person name="Weinmaier T."/>
            <person name="Penz T."/>
            <person name="Heinz E."/>
            <person name="Brunham R.C."/>
            <person name="Read T.D."/>
            <person name="Bavoil P.M."/>
            <person name="Sachse K."/>
            <person name="Kahane S."/>
            <person name="Friedman M.G."/>
            <person name="Rattei T."/>
            <person name="Myers G.S."/>
            <person name="Horn M."/>
        </authorList>
    </citation>
    <scope>NUCLEOTIDE SEQUENCE [LARGE SCALE GENOMIC DNA]</scope>
    <source>
        <strain evidence="13">ATCC VR-1471 / Z</strain>
    </source>
</reference>
<proteinExistence type="predicted"/>
<evidence type="ECO:0000256" key="2">
    <source>
        <dbReference type="ARBA" id="ARBA00004906"/>
    </source>
</evidence>
<dbReference type="GO" id="GO:0016740">
    <property type="term" value="F:transferase activity"/>
    <property type="evidence" value="ECO:0007669"/>
    <property type="project" value="UniProtKB-KW"/>
</dbReference>
<evidence type="ECO:0000313" key="13">
    <source>
        <dbReference type="Proteomes" id="UP000000496"/>
    </source>
</evidence>
<dbReference type="InterPro" id="IPR001841">
    <property type="entry name" value="Znf_RING"/>
</dbReference>
<feature type="compositionally biased region" description="Polar residues" evidence="10">
    <location>
        <begin position="91"/>
        <end position="103"/>
    </location>
</feature>
<keyword evidence="9" id="KW-0472">Membrane</keyword>
<dbReference type="GO" id="GO:0016020">
    <property type="term" value="C:membrane"/>
    <property type="evidence" value="ECO:0007669"/>
    <property type="project" value="UniProtKB-SubCell"/>
</dbReference>
<evidence type="ECO:0000256" key="4">
    <source>
        <dbReference type="ARBA" id="ARBA00022692"/>
    </source>
</evidence>
<dbReference type="KEGG" id="sng:SNE_A12920"/>
<keyword evidence="13" id="KW-1185">Reference proteome</keyword>
<evidence type="ECO:0000256" key="10">
    <source>
        <dbReference type="SAM" id="MobiDB-lite"/>
    </source>
</evidence>
<evidence type="ECO:0000256" key="1">
    <source>
        <dbReference type="ARBA" id="ARBA00004167"/>
    </source>
</evidence>
<dbReference type="PANTHER" id="PTHR46913">
    <property type="entry name" value="RING-H2 FINGER PROTEIN ATL16"/>
    <property type="match status" value="1"/>
</dbReference>
<dbReference type="GO" id="GO:0016567">
    <property type="term" value="P:protein ubiquitination"/>
    <property type="evidence" value="ECO:0007669"/>
    <property type="project" value="InterPro"/>
</dbReference>
<evidence type="ECO:0000259" key="11">
    <source>
        <dbReference type="PROSITE" id="PS50089"/>
    </source>
</evidence>
<dbReference type="SUPFAM" id="SSF57850">
    <property type="entry name" value="RING/U-box"/>
    <property type="match status" value="1"/>
</dbReference>
<evidence type="ECO:0000313" key="12">
    <source>
        <dbReference type="EMBL" id="CCB89169.1"/>
    </source>
</evidence>
<name>F8L4Z7_SIMNZ</name>
<evidence type="ECO:0000256" key="5">
    <source>
        <dbReference type="ARBA" id="ARBA00022723"/>
    </source>
</evidence>
<dbReference type="STRING" id="331113.SNE_A12920"/>
<protein>
    <recommendedName>
        <fullName evidence="11">RING-type domain-containing protein</fullName>
    </recommendedName>
</protein>
<sequence>MERVNPNQVLEIDAWNCRSCWEPIQDGPMRHNVQCNASFHLQCIETWLKNNLSCPFCRVEVSRDNFFVDNNLREGLEELQQKALEWAQQRENVAPQNPQQASDESCDTTNREKQSLEDTYTKMPAKQLLQFEDGVTPKDKKFSKEMEAIKKADLRLFQQHVNKDNVKEIRIDHIHNIVAVKKSGDYHFYQIGNGSGPSLGRFKHFHSGVEDISRRIFS</sequence>
<reference key="1">
    <citation type="journal article" date="2011" name="Mol. Biol. Evol.">
        <title>Unity in variety -- the pan-genome of the Chlamydiae.</title>
        <authorList>
            <person name="Collingro A."/>
            <person name="Tischler P."/>
            <person name="Weinmaier T."/>
            <person name="Penz T."/>
            <person name="Heinz E."/>
            <person name="Brunham R.C."/>
            <person name="Read T.D."/>
            <person name="Bavoil P.M."/>
            <person name="Sachse K."/>
            <person name="Kahane S."/>
            <person name="Friedman M.G."/>
            <person name="Rattei T."/>
            <person name="Myers G.S.A."/>
            <person name="Horn M."/>
        </authorList>
    </citation>
    <scope>NUCLEOTIDE SEQUENCE</scope>
    <source>
        <strain>Z</strain>
    </source>
</reference>
<dbReference type="Gene3D" id="3.30.40.10">
    <property type="entry name" value="Zinc/RING finger domain, C3HC4 (zinc finger)"/>
    <property type="match status" value="1"/>
</dbReference>
<keyword evidence="5" id="KW-0479">Metal-binding</keyword>
<dbReference type="InterPro" id="IPR044600">
    <property type="entry name" value="ATL1/ATL16-like"/>
</dbReference>
<dbReference type="InterPro" id="IPR013083">
    <property type="entry name" value="Znf_RING/FYVE/PHD"/>
</dbReference>
<dbReference type="EMBL" id="FR872582">
    <property type="protein sequence ID" value="CCB89169.1"/>
    <property type="molecule type" value="Genomic_DNA"/>
</dbReference>
<evidence type="ECO:0000256" key="7">
    <source>
        <dbReference type="ARBA" id="ARBA00022833"/>
    </source>
</evidence>
<keyword evidence="7" id="KW-0862">Zinc</keyword>
<dbReference type="HOGENOM" id="CLU_1266183_0_0_0"/>
<dbReference type="RefSeq" id="WP_013943636.1">
    <property type="nucleotide sequence ID" value="NC_015713.1"/>
</dbReference>
<evidence type="ECO:0000256" key="3">
    <source>
        <dbReference type="ARBA" id="ARBA00022679"/>
    </source>
</evidence>
<feature type="region of interest" description="Disordered" evidence="10">
    <location>
        <begin position="91"/>
        <end position="117"/>
    </location>
</feature>
<comment type="subcellular location">
    <subcellularLocation>
        <location evidence="1">Membrane</location>
        <topology evidence="1">Single-pass membrane protein</topology>
    </subcellularLocation>
</comment>
<comment type="pathway">
    <text evidence="2">Protein modification; protein ubiquitination.</text>
</comment>
<dbReference type="CDD" id="cd16448">
    <property type="entry name" value="RING-H2"/>
    <property type="match status" value="1"/>
</dbReference>
<evidence type="ECO:0000256" key="9">
    <source>
        <dbReference type="ARBA" id="ARBA00023136"/>
    </source>
</evidence>
<dbReference type="Proteomes" id="UP000000496">
    <property type="component" value="Chromosome gsn.131"/>
</dbReference>
<feature type="domain" description="RING-type" evidence="11">
    <location>
        <begin position="17"/>
        <end position="58"/>
    </location>
</feature>
<dbReference type="PROSITE" id="PS50089">
    <property type="entry name" value="ZF_RING_2"/>
    <property type="match status" value="1"/>
</dbReference>
<accession>F8L4Z7</accession>
<keyword evidence="4" id="KW-0812">Transmembrane</keyword>
<keyword evidence="8" id="KW-1133">Transmembrane helix</keyword>
<dbReference type="GO" id="GO:0008270">
    <property type="term" value="F:zinc ion binding"/>
    <property type="evidence" value="ECO:0007669"/>
    <property type="project" value="UniProtKB-KW"/>
</dbReference>
<keyword evidence="3" id="KW-0808">Transferase</keyword>
<keyword evidence="6" id="KW-0863">Zinc-finger</keyword>
<dbReference type="AlphaFoldDB" id="F8L4Z7"/>
<evidence type="ECO:0000256" key="6">
    <source>
        <dbReference type="ARBA" id="ARBA00022771"/>
    </source>
</evidence>
<organism evidence="12 13">
    <name type="scientific">Simkania negevensis (strain ATCC VR-1471 / DSM 27360 / Z)</name>
    <dbReference type="NCBI Taxonomy" id="331113"/>
    <lineage>
        <taxon>Bacteria</taxon>
        <taxon>Pseudomonadati</taxon>
        <taxon>Chlamydiota</taxon>
        <taxon>Chlamydiia</taxon>
        <taxon>Parachlamydiales</taxon>
        <taxon>Simkaniaceae</taxon>
        <taxon>Simkania</taxon>
    </lineage>
</organism>
<evidence type="ECO:0000256" key="8">
    <source>
        <dbReference type="ARBA" id="ARBA00022989"/>
    </source>
</evidence>
<gene>
    <name evidence="12" type="ordered locus">SNE_A12920</name>
</gene>